<dbReference type="CDD" id="cd23159">
    <property type="entry name" value="Prefoldin_URI1"/>
    <property type="match status" value="1"/>
</dbReference>
<proteinExistence type="inferred from homology"/>
<dbReference type="SUPFAM" id="SSF46579">
    <property type="entry name" value="Prefoldin"/>
    <property type="match status" value="1"/>
</dbReference>
<evidence type="ECO:0000313" key="5">
    <source>
        <dbReference type="Proteomes" id="UP001165289"/>
    </source>
</evidence>
<evidence type="ECO:0000256" key="3">
    <source>
        <dbReference type="ARBA" id="ARBA00038295"/>
    </source>
</evidence>
<keyword evidence="5" id="KW-1185">Reference proteome</keyword>
<dbReference type="Pfam" id="PF02996">
    <property type="entry name" value="Prefoldin"/>
    <property type="match status" value="1"/>
</dbReference>
<comment type="subcellular location">
    <subcellularLocation>
        <location evidence="1">Nucleus</location>
    </subcellularLocation>
</comment>
<dbReference type="GO" id="GO:0000122">
    <property type="term" value="P:negative regulation of transcription by RNA polymerase II"/>
    <property type="evidence" value="ECO:0007669"/>
    <property type="project" value="TreeGrafter"/>
</dbReference>
<keyword evidence="2" id="KW-0539">Nucleus</keyword>
<dbReference type="EMBL" id="JAKMXF010000233">
    <property type="protein sequence ID" value="KAI6654088.1"/>
    <property type="molecule type" value="Genomic_DNA"/>
</dbReference>
<dbReference type="Gene3D" id="1.10.287.370">
    <property type="match status" value="1"/>
</dbReference>
<protein>
    <submittedName>
        <fullName evidence="4">Unconventional prefoldin RPB5 interactor 1-like</fullName>
    </submittedName>
</protein>
<reference evidence="4 5" key="1">
    <citation type="journal article" date="2023" name="BMC Biol.">
        <title>The compact genome of the sponge Oopsacas minuta (Hexactinellida) is lacking key metazoan core genes.</title>
        <authorList>
            <person name="Santini S."/>
            <person name="Schenkelaars Q."/>
            <person name="Jourda C."/>
            <person name="Duchesne M."/>
            <person name="Belahbib H."/>
            <person name="Rocher C."/>
            <person name="Selva M."/>
            <person name="Riesgo A."/>
            <person name="Vervoort M."/>
            <person name="Leys S.P."/>
            <person name="Kodjabachian L."/>
            <person name="Le Bivic A."/>
            <person name="Borchiellini C."/>
            <person name="Claverie J.M."/>
            <person name="Renard E."/>
        </authorList>
    </citation>
    <scope>NUCLEOTIDE SEQUENCE [LARGE SCALE GENOMIC DNA]</scope>
    <source>
        <strain evidence="4">SPO-2</strain>
    </source>
</reference>
<evidence type="ECO:0000256" key="2">
    <source>
        <dbReference type="ARBA" id="ARBA00023242"/>
    </source>
</evidence>
<name>A0AAV7JYQ1_9METZ</name>
<dbReference type="AlphaFoldDB" id="A0AAV7JYQ1"/>
<sequence>MLPRDQLVRLSEEQEKSLLESESTIDKLKRYKSDYQKVSQQLKSLPDKLEYKMMIPFGRKAFIPGKLVHTNEILVLLGENWFIECSAKYASEIAERRIVQVDRQIVEVSKEHENVSSHLKYSKEFSGVSGDGDDIHEILEYEDEHGEITTIKGPNSSDSGTNGVMTKEEQREAIAKVEAEFERLEALEEDSCIKSEETTAYTRDIKSPTIRFHHSNIEIENIIPLHPNTPYQSPADIYDRSPDIMRKVQDTQQEHLPAKKVTWGENSIETIESKVKENTDYNTEEILAQKAFTNIVKERSNFAPVINPEAELPKENRIVSKFKSSRQNK</sequence>
<evidence type="ECO:0000256" key="1">
    <source>
        <dbReference type="ARBA" id="ARBA00004123"/>
    </source>
</evidence>
<dbReference type="InterPro" id="IPR052255">
    <property type="entry name" value="RNA_pol_II_subunit5-mediator"/>
</dbReference>
<dbReference type="GO" id="GO:0003714">
    <property type="term" value="F:transcription corepressor activity"/>
    <property type="evidence" value="ECO:0007669"/>
    <property type="project" value="TreeGrafter"/>
</dbReference>
<accession>A0AAV7JYQ1</accession>
<dbReference type="Proteomes" id="UP001165289">
    <property type="component" value="Unassembled WGS sequence"/>
</dbReference>
<dbReference type="GO" id="GO:0005634">
    <property type="term" value="C:nucleus"/>
    <property type="evidence" value="ECO:0007669"/>
    <property type="project" value="UniProtKB-SubCell"/>
</dbReference>
<organism evidence="4 5">
    <name type="scientific">Oopsacas minuta</name>
    <dbReference type="NCBI Taxonomy" id="111878"/>
    <lineage>
        <taxon>Eukaryota</taxon>
        <taxon>Metazoa</taxon>
        <taxon>Porifera</taxon>
        <taxon>Hexactinellida</taxon>
        <taxon>Hexasterophora</taxon>
        <taxon>Lyssacinosida</taxon>
        <taxon>Leucopsacidae</taxon>
        <taxon>Oopsacas</taxon>
    </lineage>
</organism>
<evidence type="ECO:0000313" key="4">
    <source>
        <dbReference type="EMBL" id="KAI6654088.1"/>
    </source>
</evidence>
<dbReference type="GO" id="GO:0003682">
    <property type="term" value="F:chromatin binding"/>
    <property type="evidence" value="ECO:0007669"/>
    <property type="project" value="TreeGrafter"/>
</dbReference>
<dbReference type="PANTHER" id="PTHR15111:SF0">
    <property type="entry name" value="UNCONVENTIONAL PREFOLDIN RPB5 INTERACTOR 1"/>
    <property type="match status" value="1"/>
</dbReference>
<dbReference type="GO" id="GO:0019212">
    <property type="term" value="F:phosphatase inhibitor activity"/>
    <property type="evidence" value="ECO:0007669"/>
    <property type="project" value="TreeGrafter"/>
</dbReference>
<gene>
    <name evidence="4" type="ORF">LOD99_2934</name>
</gene>
<comment type="caution">
    <text evidence="4">The sequence shown here is derived from an EMBL/GenBank/DDBJ whole genome shotgun (WGS) entry which is preliminary data.</text>
</comment>
<dbReference type="PANTHER" id="PTHR15111">
    <property type="entry name" value="RNA POLYMERASE II SUBUNIT 5-MEDIATING PROTEIN NNX3"/>
    <property type="match status" value="1"/>
</dbReference>
<comment type="similarity">
    <text evidence="3">Belongs to the RNA polymerase II subunit 5-mediating protein family.</text>
</comment>
<dbReference type="InterPro" id="IPR004127">
    <property type="entry name" value="Prefoldin_subunit_alpha"/>
</dbReference>
<dbReference type="InterPro" id="IPR009053">
    <property type="entry name" value="Prefoldin"/>
</dbReference>